<organism evidence="2">
    <name type="scientific">uncultured Rubrobacteraceae bacterium</name>
    <dbReference type="NCBI Taxonomy" id="349277"/>
    <lineage>
        <taxon>Bacteria</taxon>
        <taxon>Bacillati</taxon>
        <taxon>Actinomycetota</taxon>
        <taxon>Rubrobacteria</taxon>
        <taxon>Rubrobacterales</taxon>
        <taxon>Rubrobacteraceae</taxon>
        <taxon>environmental samples</taxon>
    </lineage>
</organism>
<reference evidence="2" key="1">
    <citation type="submission" date="2020-02" db="EMBL/GenBank/DDBJ databases">
        <authorList>
            <person name="Meier V. D."/>
        </authorList>
    </citation>
    <scope>NUCLEOTIDE SEQUENCE</scope>
    <source>
        <strain evidence="2">AVDCRST_MAG78</strain>
    </source>
</reference>
<gene>
    <name evidence="2" type="ORF">AVDCRST_MAG78-1642</name>
</gene>
<feature type="compositionally biased region" description="Low complexity" evidence="1">
    <location>
        <begin position="534"/>
        <end position="551"/>
    </location>
</feature>
<feature type="region of interest" description="Disordered" evidence="1">
    <location>
        <begin position="518"/>
        <end position="551"/>
    </location>
</feature>
<dbReference type="InterPro" id="IPR008557">
    <property type="entry name" value="PhoX"/>
</dbReference>
<dbReference type="Pfam" id="PF05787">
    <property type="entry name" value="PhoX"/>
    <property type="match status" value="1"/>
</dbReference>
<dbReference type="PANTHER" id="PTHR35399">
    <property type="entry name" value="SLR8030 PROTEIN"/>
    <property type="match status" value="1"/>
</dbReference>
<proteinExistence type="predicted"/>
<dbReference type="PROSITE" id="PS51318">
    <property type="entry name" value="TAT"/>
    <property type="match status" value="1"/>
</dbReference>
<sequence length="551" mass="59476">MSIQDRPDSIIQGRPGPISRRAFLGLGGATAAALVLSGSPFAALGARVANGQNLPETTGYGPLVAKPPVGGTEGADNILALPAEFNYQVIDRQGLLQRDGNLTPGIFDAMGAFPDSGRTNEGSGDRTILIRNHENRERAGEIPVTVPDPYDPATIGGCTKLVVERRKLDRDPATDQQLYEYQVVDKFNIIGGTSTNCAGGEVPFKKWITCEEVVKGPSNSPSTQRHGYNFEVDAMSDGPVEALPILAAGRFVHEATTWRAGVLYQTEDRSLQADPVRGTIGACFYRYTPDQRVGQSDNLAETTGVLEAAMVKGQPNFNFDAVTTPGASFEIEWVTVDDPDHDDDTDNDRTRTPGRTPTRIQAQDKGAGFFDRMEGIWVEGAEGQGGSIFFDCTTGGPQNLGQVWKYDEGREVLTLVFVSTNRQQLENPDNITIVQQTGDIFLCEDSPGEQFIRGLTQEGEIYDFAQALTNDTEFCGAVFDPDRQTLYVNQQGERGLEPLPETPTEGPVDPRAAVTYAIYGPFEKRSGNSSRGNGPTTTGDGSGDSTTKSGR</sequence>
<dbReference type="EMBL" id="CADCVB010000110">
    <property type="protein sequence ID" value="CAA9430351.1"/>
    <property type="molecule type" value="Genomic_DNA"/>
</dbReference>
<accession>A0A6J4Q154</accession>
<evidence type="ECO:0000313" key="2">
    <source>
        <dbReference type="EMBL" id="CAA9430351.1"/>
    </source>
</evidence>
<protein>
    <recommendedName>
        <fullName evidence="3">Phosphatase</fullName>
    </recommendedName>
</protein>
<dbReference type="InterPro" id="IPR006311">
    <property type="entry name" value="TAT_signal"/>
</dbReference>
<dbReference type="AlphaFoldDB" id="A0A6J4Q154"/>
<feature type="region of interest" description="Disordered" evidence="1">
    <location>
        <begin position="336"/>
        <end position="357"/>
    </location>
</feature>
<feature type="compositionally biased region" description="Acidic residues" evidence="1">
    <location>
        <begin position="336"/>
        <end position="346"/>
    </location>
</feature>
<name>A0A6J4Q154_9ACTN</name>
<evidence type="ECO:0000256" key="1">
    <source>
        <dbReference type="SAM" id="MobiDB-lite"/>
    </source>
</evidence>
<evidence type="ECO:0008006" key="3">
    <source>
        <dbReference type="Google" id="ProtNLM"/>
    </source>
</evidence>
<dbReference type="PANTHER" id="PTHR35399:SF4">
    <property type="entry name" value="MEMBRANE PROTEIN"/>
    <property type="match status" value="1"/>
</dbReference>